<evidence type="ECO:0000313" key="7">
    <source>
        <dbReference type="Proteomes" id="UP000284794"/>
    </source>
</evidence>
<proteinExistence type="predicted"/>
<dbReference type="Gene3D" id="1.10.10.60">
    <property type="entry name" value="Homeodomain-like"/>
    <property type="match status" value="1"/>
</dbReference>
<sequence length="306" mass="35831">MAWTFGGVIYLLKVQTCRWLKCRGKRGGNMEYKTDKLRPTQPFLVLETQDFKQEIYLNQGISHFYTFRLEKTKEITTVPDSCVDMLFEYGENGMTAYAIGSPIKALDVEWQGKKEYFGVRFMPGSMPVGLNVTLRDLVDCRFYLEDILLDNNGTFVSGMKKKKTFKDRINYFLEEYTKLEMRQEKPFGKMEILMAVKELAYNSGGLMRISEMADTVGYTERYINKIFIEQMGFSPKVFCKIIQFQRSLEFLNYGNVDNMTEAAVNLGYYDQPQFIRDFKTYCGMTPKRYLMLTKRIRYNSLVENVS</sequence>
<evidence type="ECO:0000313" key="8">
    <source>
        <dbReference type="Proteomes" id="UP000285201"/>
    </source>
</evidence>
<dbReference type="AlphaFoldDB" id="A0A415MDI5"/>
<dbReference type="Pfam" id="PF20240">
    <property type="entry name" value="DUF6597"/>
    <property type="match status" value="1"/>
</dbReference>
<dbReference type="EMBL" id="QSIS01000002">
    <property type="protein sequence ID" value="RHD10424.1"/>
    <property type="molecule type" value="Genomic_DNA"/>
</dbReference>
<evidence type="ECO:0000256" key="1">
    <source>
        <dbReference type="ARBA" id="ARBA00023015"/>
    </source>
</evidence>
<reference evidence="7 8" key="1">
    <citation type="submission" date="2018-08" db="EMBL/GenBank/DDBJ databases">
        <title>A genome reference for cultivated species of the human gut microbiota.</title>
        <authorList>
            <person name="Zou Y."/>
            <person name="Xue W."/>
            <person name="Luo G."/>
        </authorList>
    </citation>
    <scope>NUCLEOTIDE SEQUENCE [LARGE SCALE GENOMIC DNA]</scope>
    <source>
        <strain evidence="6 8">AF36-7BH</strain>
        <strain evidence="5 7">AM32-2AC</strain>
    </source>
</reference>
<organism evidence="6 8">
    <name type="scientific">Lachnospira eligens</name>
    <dbReference type="NCBI Taxonomy" id="39485"/>
    <lineage>
        <taxon>Bacteria</taxon>
        <taxon>Bacillati</taxon>
        <taxon>Bacillota</taxon>
        <taxon>Clostridia</taxon>
        <taxon>Lachnospirales</taxon>
        <taxon>Lachnospiraceae</taxon>
        <taxon>Lachnospira</taxon>
    </lineage>
</organism>
<dbReference type="Pfam" id="PF12833">
    <property type="entry name" value="HTH_18"/>
    <property type="match status" value="1"/>
</dbReference>
<dbReference type="InterPro" id="IPR046532">
    <property type="entry name" value="DUF6597"/>
</dbReference>
<keyword evidence="3" id="KW-0804">Transcription</keyword>
<dbReference type="GO" id="GO:0043565">
    <property type="term" value="F:sequence-specific DNA binding"/>
    <property type="evidence" value="ECO:0007669"/>
    <property type="project" value="InterPro"/>
</dbReference>
<name>A0A415MDI5_9FIRM</name>
<dbReference type="InterPro" id="IPR009057">
    <property type="entry name" value="Homeodomain-like_sf"/>
</dbReference>
<evidence type="ECO:0000313" key="5">
    <source>
        <dbReference type="EMBL" id="RHD10424.1"/>
    </source>
</evidence>
<evidence type="ECO:0000259" key="4">
    <source>
        <dbReference type="PROSITE" id="PS01124"/>
    </source>
</evidence>
<evidence type="ECO:0000256" key="2">
    <source>
        <dbReference type="ARBA" id="ARBA00023125"/>
    </source>
</evidence>
<dbReference type="InterPro" id="IPR050204">
    <property type="entry name" value="AraC_XylS_family_regulators"/>
</dbReference>
<dbReference type="PANTHER" id="PTHR46796:SF13">
    <property type="entry name" value="HTH-TYPE TRANSCRIPTIONAL ACTIVATOR RHAS"/>
    <property type="match status" value="1"/>
</dbReference>
<dbReference type="PROSITE" id="PS01124">
    <property type="entry name" value="HTH_ARAC_FAMILY_2"/>
    <property type="match status" value="1"/>
</dbReference>
<dbReference type="Proteomes" id="UP000284794">
    <property type="component" value="Unassembled WGS sequence"/>
</dbReference>
<keyword evidence="1" id="KW-0805">Transcription regulation</keyword>
<dbReference type="SUPFAM" id="SSF46689">
    <property type="entry name" value="Homeodomain-like"/>
    <property type="match status" value="1"/>
</dbReference>
<comment type="caution">
    <text evidence="6">The sequence shown here is derived from an EMBL/GenBank/DDBJ whole genome shotgun (WGS) entry which is preliminary data.</text>
</comment>
<dbReference type="Proteomes" id="UP000285201">
    <property type="component" value="Unassembled WGS sequence"/>
</dbReference>
<protein>
    <submittedName>
        <fullName evidence="6">AraC family transcriptional regulator</fullName>
    </submittedName>
</protein>
<dbReference type="SMART" id="SM00342">
    <property type="entry name" value="HTH_ARAC"/>
    <property type="match status" value="1"/>
</dbReference>
<keyword evidence="2" id="KW-0238">DNA-binding</keyword>
<gene>
    <name evidence="6" type="ORF">DW007_04330</name>
    <name evidence="5" type="ORF">DW811_01890</name>
</gene>
<evidence type="ECO:0000313" key="6">
    <source>
        <dbReference type="EMBL" id="RHL70210.1"/>
    </source>
</evidence>
<accession>A0A415MDI5</accession>
<dbReference type="InterPro" id="IPR018060">
    <property type="entry name" value="HTH_AraC"/>
</dbReference>
<dbReference type="EMBL" id="QROY01000003">
    <property type="protein sequence ID" value="RHL70210.1"/>
    <property type="molecule type" value="Genomic_DNA"/>
</dbReference>
<evidence type="ECO:0000256" key="3">
    <source>
        <dbReference type="ARBA" id="ARBA00023163"/>
    </source>
</evidence>
<dbReference type="PANTHER" id="PTHR46796">
    <property type="entry name" value="HTH-TYPE TRANSCRIPTIONAL ACTIVATOR RHAS-RELATED"/>
    <property type="match status" value="1"/>
</dbReference>
<feature type="domain" description="HTH araC/xylS-type" evidence="4">
    <location>
        <begin position="190"/>
        <end position="292"/>
    </location>
</feature>
<dbReference type="GO" id="GO:0003700">
    <property type="term" value="F:DNA-binding transcription factor activity"/>
    <property type="evidence" value="ECO:0007669"/>
    <property type="project" value="InterPro"/>
</dbReference>